<dbReference type="GO" id="GO:0042781">
    <property type="term" value="F:3'-tRNA processing endoribonuclease activity"/>
    <property type="evidence" value="ECO:0007669"/>
    <property type="project" value="TreeGrafter"/>
</dbReference>
<dbReference type="SUPFAM" id="SSF56281">
    <property type="entry name" value="Metallo-hydrolase/oxidoreductase"/>
    <property type="match status" value="1"/>
</dbReference>
<dbReference type="RefSeq" id="WP_279297505.1">
    <property type="nucleotide sequence ID" value="NZ_JAOTIF010000009.1"/>
</dbReference>
<dbReference type="InterPro" id="IPR036866">
    <property type="entry name" value="RibonucZ/Hydroxyglut_hydro"/>
</dbReference>
<proteinExistence type="predicted"/>
<evidence type="ECO:0000313" key="2">
    <source>
        <dbReference type="EMBL" id="MCU7550065.1"/>
    </source>
</evidence>
<accession>A0A9X2XW04</accession>
<protein>
    <submittedName>
        <fullName evidence="2">MBL fold metallo-hydrolase</fullName>
    </submittedName>
</protein>
<dbReference type="Proteomes" id="UP001155483">
    <property type="component" value="Unassembled WGS sequence"/>
</dbReference>
<reference evidence="2" key="1">
    <citation type="submission" date="2022-09" db="EMBL/GenBank/DDBJ databases">
        <authorList>
            <person name="Yuan C."/>
            <person name="Ke Z."/>
        </authorList>
    </citation>
    <scope>NUCLEOTIDE SEQUENCE</scope>
    <source>
        <strain evidence="2">LB-8</strain>
    </source>
</reference>
<feature type="domain" description="Metallo-beta-lactamase" evidence="1">
    <location>
        <begin position="25"/>
        <end position="216"/>
    </location>
</feature>
<dbReference type="InterPro" id="IPR001279">
    <property type="entry name" value="Metallo-B-lactamas"/>
</dbReference>
<dbReference type="Gene3D" id="3.60.15.10">
    <property type="entry name" value="Ribonuclease Z/Hydroxyacylglutathione hydrolase-like"/>
    <property type="match status" value="1"/>
</dbReference>
<organism evidence="2 3">
    <name type="scientific">Paraflavisolibacter caeni</name>
    <dbReference type="NCBI Taxonomy" id="2982496"/>
    <lineage>
        <taxon>Bacteria</taxon>
        <taxon>Pseudomonadati</taxon>
        <taxon>Bacteroidota</taxon>
        <taxon>Chitinophagia</taxon>
        <taxon>Chitinophagales</taxon>
        <taxon>Chitinophagaceae</taxon>
        <taxon>Paraflavisolibacter</taxon>
    </lineage>
</organism>
<evidence type="ECO:0000313" key="3">
    <source>
        <dbReference type="Proteomes" id="UP001155483"/>
    </source>
</evidence>
<evidence type="ECO:0000259" key="1">
    <source>
        <dbReference type="SMART" id="SM00849"/>
    </source>
</evidence>
<comment type="caution">
    <text evidence="2">The sequence shown here is derived from an EMBL/GenBank/DDBJ whole genome shotgun (WGS) entry which is preliminary data.</text>
</comment>
<dbReference type="SMART" id="SM00849">
    <property type="entry name" value="Lactamase_B"/>
    <property type="match status" value="1"/>
</dbReference>
<dbReference type="Pfam" id="PF12706">
    <property type="entry name" value="Lactamase_B_2"/>
    <property type="match status" value="1"/>
</dbReference>
<dbReference type="CDD" id="cd07715">
    <property type="entry name" value="TaR3-like_MBL-fold"/>
    <property type="match status" value="1"/>
</dbReference>
<dbReference type="PANTHER" id="PTHR46018">
    <property type="entry name" value="ZINC PHOSPHODIESTERASE ELAC PROTEIN 1"/>
    <property type="match status" value="1"/>
</dbReference>
<gene>
    <name evidence="2" type="ORF">OCK74_13155</name>
</gene>
<keyword evidence="3" id="KW-1185">Reference proteome</keyword>
<dbReference type="AlphaFoldDB" id="A0A9X2XW04"/>
<sequence length="276" mass="31169">MNITIWGVRGSIPTIGPDTNEYGGNTSCIEVEANGWLLVLDAGSGIQYVNHSQNLKRGRVDILLTHLHMDHIQGLGFFRPLFDPSMEVHIWGPASNDSLRYRLGRYFSPPLFPVHFRDLPCKLTLHEIDNSSFQIGPFEIQSRYVTHPGPTIGFRIKNEHSVFAYIPDHEPALGPTGMPHDVKWLSGSDLALGADLLLHDGQYTVDEYKHRIGWGHSSIEDAVEFAALTGVKRLILSHHDPMHTDKKLHEIFNHLKEKNTYPFPFELAIEGLQVKL</sequence>
<dbReference type="EMBL" id="JAOTIF010000009">
    <property type="protein sequence ID" value="MCU7550065.1"/>
    <property type="molecule type" value="Genomic_DNA"/>
</dbReference>
<dbReference type="PANTHER" id="PTHR46018:SF2">
    <property type="entry name" value="ZINC PHOSPHODIESTERASE ELAC PROTEIN 1"/>
    <property type="match status" value="1"/>
</dbReference>
<name>A0A9X2XW04_9BACT</name>
<reference evidence="2" key="2">
    <citation type="submission" date="2023-04" db="EMBL/GenBank/DDBJ databases">
        <title>Paracnuella aquatica gen. nov., sp. nov., a member of the family Chitinophagaceae isolated from a hot spring.</title>
        <authorList>
            <person name="Wang C."/>
        </authorList>
    </citation>
    <scope>NUCLEOTIDE SEQUENCE</scope>
    <source>
        <strain evidence="2">LB-8</strain>
    </source>
</reference>